<evidence type="ECO:0000256" key="1">
    <source>
        <dbReference type="ARBA" id="ARBA00005417"/>
    </source>
</evidence>
<dbReference type="AlphaFoldDB" id="A0AAU7V619"/>
<accession>A0AAU7V619</accession>
<name>A0AAU7V619_9ACTO</name>
<dbReference type="InterPro" id="IPR017871">
    <property type="entry name" value="ABC_transporter-like_CS"/>
</dbReference>
<keyword evidence="2" id="KW-0813">Transport</keyword>
<dbReference type="Pfam" id="PF00005">
    <property type="entry name" value="ABC_tran"/>
    <property type="match status" value="1"/>
</dbReference>
<dbReference type="PANTHER" id="PTHR43335:SF2">
    <property type="entry name" value="ABC TRANSPORTER, ATP-BINDING PROTEIN"/>
    <property type="match status" value="1"/>
</dbReference>
<evidence type="ECO:0000256" key="3">
    <source>
        <dbReference type="ARBA" id="ARBA00022741"/>
    </source>
</evidence>
<evidence type="ECO:0000259" key="5">
    <source>
        <dbReference type="PROSITE" id="PS50893"/>
    </source>
</evidence>
<dbReference type="GO" id="GO:0016887">
    <property type="term" value="F:ATP hydrolysis activity"/>
    <property type="evidence" value="ECO:0007669"/>
    <property type="project" value="InterPro"/>
</dbReference>
<dbReference type="Gene3D" id="3.40.50.300">
    <property type="entry name" value="P-loop containing nucleotide triphosphate hydrolases"/>
    <property type="match status" value="1"/>
</dbReference>
<proteinExistence type="inferred from homology"/>
<dbReference type="InterPro" id="IPR003439">
    <property type="entry name" value="ABC_transporter-like_ATP-bd"/>
</dbReference>
<gene>
    <name evidence="6" type="ORF">SAC06_08710</name>
</gene>
<dbReference type="KEGG" id="sapp:SAC06_08710"/>
<comment type="similarity">
    <text evidence="1">Belongs to the ABC transporter superfamily.</text>
</comment>
<keyword evidence="4 6" id="KW-0067">ATP-binding</keyword>
<dbReference type="SMART" id="SM00382">
    <property type="entry name" value="AAA"/>
    <property type="match status" value="1"/>
</dbReference>
<reference evidence="6" key="1">
    <citation type="submission" date="2023-11" db="EMBL/GenBank/DDBJ databases">
        <title>Scrofimicrobium hongkongense sp. nov., isolated from a patient with peritonitis.</title>
        <authorList>
            <person name="Lao H.Y."/>
            <person name="Wong A.Y.P."/>
            <person name="Ng T.L."/>
            <person name="Wong R.Y.L."/>
            <person name="Yau M.C.Y."/>
            <person name="Lam J.Y.W."/>
            <person name="Siu G.K.H."/>
        </authorList>
    </citation>
    <scope>NUCLEOTIDE SEQUENCE</scope>
    <source>
        <strain evidence="6">R131</strain>
    </source>
</reference>
<dbReference type="PANTHER" id="PTHR43335">
    <property type="entry name" value="ABC TRANSPORTER, ATP-BINDING PROTEIN"/>
    <property type="match status" value="1"/>
</dbReference>
<dbReference type="RefSeq" id="WP_350257918.1">
    <property type="nucleotide sequence ID" value="NZ_CP138335.1"/>
</dbReference>
<feature type="domain" description="ABC transporter" evidence="5">
    <location>
        <begin position="4"/>
        <end position="235"/>
    </location>
</feature>
<dbReference type="InterPro" id="IPR003593">
    <property type="entry name" value="AAA+_ATPase"/>
</dbReference>
<dbReference type="SUPFAM" id="SSF52540">
    <property type="entry name" value="P-loop containing nucleoside triphosphate hydrolases"/>
    <property type="match status" value="1"/>
</dbReference>
<evidence type="ECO:0000256" key="2">
    <source>
        <dbReference type="ARBA" id="ARBA00022448"/>
    </source>
</evidence>
<dbReference type="PROSITE" id="PS50893">
    <property type="entry name" value="ABC_TRANSPORTER_2"/>
    <property type="match status" value="1"/>
</dbReference>
<sequence length="249" mass="26481">MNIAELNGVSYRYGRRRALDDLSVTFSPGITGLLGPNGAGKSTLLSVLSTLRSVREGVVHVMGHDVGTAKGRLAARKVIGVLPQSPELVGWMRVADTVAYSAWTHGIDTKECGISATQALQAVGLDHSYWSRKVGSLSGGERQRVGLAAAIAHRPALLLLDEPTSGLDPKSRMDLRRVLVSLSTDTSVIISTHLVEDVIHTSTNLIVLDIGKLVYQGPVEGLRPTGNLEERLGSDLELGYEQLLGGGGQ</sequence>
<organism evidence="6">
    <name type="scientific">Scrofimicrobium appendicitidis</name>
    <dbReference type="NCBI Taxonomy" id="3079930"/>
    <lineage>
        <taxon>Bacteria</taxon>
        <taxon>Bacillati</taxon>
        <taxon>Actinomycetota</taxon>
        <taxon>Actinomycetes</taxon>
        <taxon>Actinomycetales</taxon>
        <taxon>Actinomycetaceae</taxon>
        <taxon>Scrofimicrobium</taxon>
    </lineage>
</organism>
<evidence type="ECO:0000256" key="4">
    <source>
        <dbReference type="ARBA" id="ARBA00022840"/>
    </source>
</evidence>
<dbReference type="InterPro" id="IPR027417">
    <property type="entry name" value="P-loop_NTPase"/>
</dbReference>
<dbReference type="EMBL" id="CP138335">
    <property type="protein sequence ID" value="XBW07715.1"/>
    <property type="molecule type" value="Genomic_DNA"/>
</dbReference>
<protein>
    <submittedName>
        <fullName evidence="6">ATP-binding cassette domain-containing protein</fullName>
    </submittedName>
</protein>
<dbReference type="PROSITE" id="PS00211">
    <property type="entry name" value="ABC_TRANSPORTER_1"/>
    <property type="match status" value="1"/>
</dbReference>
<evidence type="ECO:0000313" key="6">
    <source>
        <dbReference type="EMBL" id="XBW07715.1"/>
    </source>
</evidence>
<keyword evidence="3" id="KW-0547">Nucleotide-binding</keyword>
<dbReference type="GO" id="GO:0005524">
    <property type="term" value="F:ATP binding"/>
    <property type="evidence" value="ECO:0007669"/>
    <property type="project" value="UniProtKB-KW"/>
</dbReference>